<dbReference type="GO" id="GO:0016740">
    <property type="term" value="F:transferase activity"/>
    <property type="evidence" value="ECO:0007669"/>
    <property type="project" value="UniProtKB-KW"/>
</dbReference>
<evidence type="ECO:0000256" key="4">
    <source>
        <dbReference type="ARBA" id="ARBA00022840"/>
    </source>
</evidence>
<proteinExistence type="inferred from homology"/>
<keyword evidence="4" id="KW-0067">ATP-binding</keyword>
<dbReference type="GO" id="GO:0005524">
    <property type="term" value="F:ATP binding"/>
    <property type="evidence" value="ECO:0007669"/>
    <property type="project" value="UniProtKB-KW"/>
</dbReference>
<evidence type="ECO:0000256" key="3">
    <source>
        <dbReference type="ARBA" id="ARBA00022741"/>
    </source>
</evidence>
<dbReference type="PANTHER" id="PTHR43851:SF3">
    <property type="entry name" value="COENZYME Q8"/>
    <property type="match status" value="1"/>
</dbReference>
<evidence type="ECO:0000256" key="2">
    <source>
        <dbReference type="ARBA" id="ARBA00022679"/>
    </source>
</evidence>
<dbReference type="SUPFAM" id="SSF56112">
    <property type="entry name" value="Protein kinase-like (PK-like)"/>
    <property type="match status" value="1"/>
</dbReference>
<dbReference type="AlphaFoldDB" id="A0A6J7VBD3"/>
<name>A0A6J7VBD3_9ZZZZ</name>
<dbReference type="PANTHER" id="PTHR43851">
    <property type="match status" value="1"/>
</dbReference>
<dbReference type="Pfam" id="PF03109">
    <property type="entry name" value="ABC1"/>
    <property type="match status" value="1"/>
</dbReference>
<dbReference type="EMBL" id="CAFBRC010000047">
    <property type="protein sequence ID" value="CAB5075650.1"/>
    <property type="molecule type" value="Genomic_DNA"/>
</dbReference>
<evidence type="ECO:0000259" key="5">
    <source>
        <dbReference type="Pfam" id="PF03109"/>
    </source>
</evidence>
<dbReference type="InterPro" id="IPR004147">
    <property type="entry name" value="ABC1_dom"/>
</dbReference>
<feature type="domain" description="ABC1 atypical kinase-like" evidence="5">
    <location>
        <begin position="93"/>
        <end position="328"/>
    </location>
</feature>
<dbReference type="InterPro" id="IPR051409">
    <property type="entry name" value="Atypical_kinase_ADCK"/>
</dbReference>
<dbReference type="InterPro" id="IPR034646">
    <property type="entry name" value="ADCK3_dom"/>
</dbReference>
<reference evidence="6" key="1">
    <citation type="submission" date="2020-05" db="EMBL/GenBank/DDBJ databases">
        <authorList>
            <person name="Chiriac C."/>
            <person name="Salcher M."/>
            <person name="Ghai R."/>
            <person name="Kavagutti S V."/>
        </authorList>
    </citation>
    <scope>NUCLEOTIDE SEQUENCE</scope>
</reference>
<comment type="similarity">
    <text evidence="1">Belongs to the protein kinase superfamily. ADCK protein kinase family.</text>
</comment>
<evidence type="ECO:0000313" key="6">
    <source>
        <dbReference type="EMBL" id="CAB5075650.1"/>
    </source>
</evidence>
<keyword evidence="2" id="KW-0808">Transferase</keyword>
<keyword evidence="3" id="KW-0547">Nucleotide-binding</keyword>
<gene>
    <name evidence="6" type="ORF">UFOPK4367_00833</name>
</gene>
<evidence type="ECO:0000256" key="1">
    <source>
        <dbReference type="ARBA" id="ARBA00009670"/>
    </source>
</evidence>
<sequence>MSEIPRSSFARGAKLASLPVGVAGRTALGIGKRVFGQSAELVMAQIQAKTAEQVFKVLGELKGGAMKFGQALSVFEAALPEELAAPYRATLTKLQEAAPPLPATTVHRVMKEQMGVKWRSKFLSFDDKPAASASIGQVHKAIWKDGREVAVKVQYPGAADALVSDLNQIQRFAKVFALFMPGLDMKPLLDELRVRIVEEVDYEYEAEAQRHYAKVFAGDPDIAIPDVLFASQQTLVSTWMDGTPLSKIISKGTRAQRNRAGMMIARFHFSSPERAGLLHADPHPGNFRLLDDGRLGVLDFGAVNRLPGGFPDPMKRLLRHALDGDAQLLYDGLKEDGFVKPGIEVDPAAVLDFLLPLVEPLRVEKFRYSRAWLRDQSMRVGDPRNPTAKIGLQLNLPAEYLLIHRVTLGTTGILCQLEAEGAFLAEAAPWLPVAARGSH</sequence>
<dbReference type="InterPro" id="IPR011009">
    <property type="entry name" value="Kinase-like_dom_sf"/>
</dbReference>
<accession>A0A6J7VBD3</accession>
<organism evidence="6">
    <name type="scientific">freshwater metagenome</name>
    <dbReference type="NCBI Taxonomy" id="449393"/>
    <lineage>
        <taxon>unclassified sequences</taxon>
        <taxon>metagenomes</taxon>
        <taxon>ecological metagenomes</taxon>
    </lineage>
</organism>
<dbReference type="CDD" id="cd13970">
    <property type="entry name" value="ABC1_ADCK3"/>
    <property type="match status" value="1"/>
</dbReference>
<protein>
    <submittedName>
        <fullName evidence="6">Unannotated protein</fullName>
    </submittedName>
</protein>